<dbReference type="EMBL" id="JAHBAY010000005">
    <property type="protein sequence ID" value="MBT0770267.1"/>
    <property type="molecule type" value="Genomic_DNA"/>
</dbReference>
<accession>A0ABS5TGS8</accession>
<gene>
    <name evidence="2" type="ORF">KIH74_15100</name>
</gene>
<feature type="region of interest" description="Disordered" evidence="1">
    <location>
        <begin position="244"/>
        <end position="268"/>
    </location>
</feature>
<protein>
    <submittedName>
        <fullName evidence="2">Uncharacterized protein</fullName>
    </submittedName>
</protein>
<evidence type="ECO:0000313" key="3">
    <source>
        <dbReference type="Proteomes" id="UP001197247"/>
    </source>
</evidence>
<dbReference type="Proteomes" id="UP001197247">
    <property type="component" value="Unassembled WGS sequence"/>
</dbReference>
<sequence>MSEYQLYDFLSLDRPLTAAMQAELRQRSTRATITANSFTNVYEWGDLKGDPRRWMEKYFDVFLYAGFFSTQQLMFRFPQKVLSLKTARRYCFSDMACESWSHGSHTVVSLMYSAENFEDHDWDNAETGEARIAGIAPARAEVIEGDLRLLYLGWLLAADSGEIDDDELEPPVPAGLGKLSGALAAVADFLIIDPWLIAAAAEASPPKTARKERGPALRQWITALPEKEKTRLLAQAAEGKQGDLGAELRRRFGADTGDEPGATVEGERSAGELLLRAAQLRSRAG</sequence>
<evidence type="ECO:0000313" key="2">
    <source>
        <dbReference type="EMBL" id="MBT0770267.1"/>
    </source>
</evidence>
<dbReference type="RefSeq" id="WP_214156554.1">
    <property type="nucleotide sequence ID" value="NZ_JAHBAY010000005.1"/>
</dbReference>
<proteinExistence type="predicted"/>
<comment type="caution">
    <text evidence="2">The sequence shown here is derived from an EMBL/GenBank/DDBJ whole genome shotgun (WGS) entry which is preliminary data.</text>
</comment>
<keyword evidence="3" id="KW-1185">Reference proteome</keyword>
<evidence type="ECO:0000256" key="1">
    <source>
        <dbReference type="SAM" id="MobiDB-lite"/>
    </source>
</evidence>
<name>A0ABS5TGS8_9ACTN</name>
<organism evidence="2 3">
    <name type="scientific">Kineosporia corallincola</name>
    <dbReference type="NCBI Taxonomy" id="2835133"/>
    <lineage>
        <taxon>Bacteria</taxon>
        <taxon>Bacillati</taxon>
        <taxon>Actinomycetota</taxon>
        <taxon>Actinomycetes</taxon>
        <taxon>Kineosporiales</taxon>
        <taxon>Kineosporiaceae</taxon>
        <taxon>Kineosporia</taxon>
    </lineage>
</organism>
<reference evidence="2 3" key="1">
    <citation type="submission" date="2021-05" db="EMBL/GenBank/DDBJ databases">
        <title>Kineosporia and Streptomyces sp. nov. two new marine actinobacteria isolated from Coral.</title>
        <authorList>
            <person name="Buangrab K."/>
            <person name="Sutthacheep M."/>
            <person name="Yeemin T."/>
            <person name="Harunari E."/>
            <person name="Igarashi Y."/>
            <person name="Kanchanasin P."/>
            <person name="Tanasupawat S."/>
            <person name="Phongsopitanun W."/>
        </authorList>
    </citation>
    <scope>NUCLEOTIDE SEQUENCE [LARGE SCALE GENOMIC DNA]</scope>
    <source>
        <strain evidence="2 3">J2-2</strain>
    </source>
</reference>